<reference evidence="13" key="2">
    <citation type="journal article" date="2008" name="Nucleic Acids Res.">
        <title>The rice annotation project database (RAP-DB): 2008 update.</title>
        <authorList>
            <consortium name="The rice annotation project (RAP)"/>
        </authorList>
    </citation>
    <scope>GENOME REANNOTATION</scope>
    <source>
        <strain evidence="13">cv. Nipponbare</strain>
    </source>
</reference>
<evidence type="ECO:0000313" key="13">
    <source>
        <dbReference type="Proteomes" id="UP000000763"/>
    </source>
</evidence>
<dbReference type="GO" id="GO:0046983">
    <property type="term" value="F:protein dimerization activity"/>
    <property type="evidence" value="ECO:0007669"/>
    <property type="project" value="InterPro"/>
</dbReference>
<dbReference type="SMART" id="SM00614">
    <property type="entry name" value="ZnF_BED"/>
    <property type="match status" value="1"/>
</dbReference>
<dbReference type="PANTHER" id="PTHR46481:SF5">
    <property type="entry name" value="OS08G0393150 PROTEIN"/>
    <property type="match status" value="1"/>
</dbReference>
<comment type="subcellular location">
    <subcellularLocation>
        <location evidence="1">Nucleus</location>
    </subcellularLocation>
</comment>
<evidence type="ECO:0000256" key="6">
    <source>
        <dbReference type="ARBA" id="ARBA00023015"/>
    </source>
</evidence>
<dbReference type="InterPro" id="IPR012337">
    <property type="entry name" value="RNaseH-like_sf"/>
</dbReference>
<dbReference type="InterPro" id="IPR052035">
    <property type="entry name" value="ZnF_BED_domain_contain"/>
</dbReference>
<evidence type="ECO:0000256" key="10">
    <source>
        <dbReference type="PROSITE-ProRule" id="PRU00027"/>
    </source>
</evidence>
<dbReference type="Pfam" id="PF14372">
    <property type="entry name" value="hAT-like_RNase-H"/>
    <property type="match status" value="1"/>
</dbReference>
<dbReference type="EMBL" id="AC084767">
    <property type="protein sequence ID" value="AAX95609.1"/>
    <property type="molecule type" value="Genomic_DNA"/>
</dbReference>
<dbReference type="InterPro" id="IPR003656">
    <property type="entry name" value="Znf_BED"/>
</dbReference>
<dbReference type="GO" id="GO:0005634">
    <property type="term" value="C:nucleus"/>
    <property type="evidence" value="ECO:0007669"/>
    <property type="project" value="UniProtKB-SubCell"/>
</dbReference>
<dbReference type="Pfam" id="PF05699">
    <property type="entry name" value="Dimer_Tnp_hAT"/>
    <property type="match status" value="1"/>
</dbReference>
<evidence type="ECO:0000256" key="5">
    <source>
        <dbReference type="ARBA" id="ARBA00022833"/>
    </source>
</evidence>
<evidence type="ECO:0000256" key="3">
    <source>
        <dbReference type="ARBA" id="ARBA00022723"/>
    </source>
</evidence>
<accession>Q10I61</accession>
<evidence type="ECO:0000256" key="7">
    <source>
        <dbReference type="ARBA" id="ARBA00023125"/>
    </source>
</evidence>
<keyword evidence="3" id="KW-0479">Metal-binding</keyword>
<keyword evidence="4 10" id="KW-0863">Zinc-finger</keyword>
<evidence type="ECO:0000256" key="2">
    <source>
        <dbReference type="ARBA" id="ARBA00011738"/>
    </source>
</evidence>
<dbReference type="SUPFAM" id="SSF53098">
    <property type="entry name" value="Ribonuclease H-like"/>
    <property type="match status" value="1"/>
</dbReference>
<name>Q10I61_ORYSJ</name>
<protein>
    <submittedName>
        <fullName evidence="12">HAT family dimerisation domain, putative</fullName>
    </submittedName>
</protein>
<keyword evidence="6" id="KW-0805">Transcription regulation</keyword>
<evidence type="ECO:0000256" key="8">
    <source>
        <dbReference type="ARBA" id="ARBA00023163"/>
    </source>
</evidence>
<feature type="domain" description="BED-type" evidence="11">
    <location>
        <begin position="70"/>
        <end position="127"/>
    </location>
</feature>
<dbReference type="AlphaFoldDB" id="Q10I61"/>
<keyword evidence="8" id="KW-0804">Transcription</keyword>
<keyword evidence="5" id="KW-0862">Zinc</keyword>
<dbReference type="PROSITE" id="PS50808">
    <property type="entry name" value="ZF_BED"/>
    <property type="match status" value="1"/>
</dbReference>
<dbReference type="InterPro" id="IPR008906">
    <property type="entry name" value="HATC_C_dom"/>
</dbReference>
<evidence type="ECO:0000259" key="11">
    <source>
        <dbReference type="PROSITE" id="PS50808"/>
    </source>
</evidence>
<keyword evidence="7" id="KW-0238">DNA-binding</keyword>
<dbReference type="PANTHER" id="PTHR46481">
    <property type="entry name" value="ZINC FINGER BED DOMAIN-CONTAINING PROTEIN 4"/>
    <property type="match status" value="1"/>
</dbReference>
<evidence type="ECO:0000256" key="1">
    <source>
        <dbReference type="ARBA" id="ARBA00004123"/>
    </source>
</evidence>
<comment type="subunit">
    <text evidence="2">Homodimer.</text>
</comment>
<reference evidence="13" key="1">
    <citation type="journal article" date="2005" name="Nature">
        <title>The map-based sequence of the rice genome.</title>
        <authorList>
            <consortium name="International rice genome sequencing project (IRGSP)"/>
            <person name="Matsumoto T."/>
            <person name="Wu J."/>
            <person name="Kanamori H."/>
            <person name="Katayose Y."/>
            <person name="Fujisawa M."/>
            <person name="Namiki N."/>
            <person name="Mizuno H."/>
            <person name="Yamamoto K."/>
            <person name="Antonio B.A."/>
            <person name="Baba T."/>
            <person name="Sakata K."/>
            <person name="Nagamura Y."/>
            <person name="Aoki H."/>
            <person name="Arikawa K."/>
            <person name="Arita K."/>
            <person name="Bito T."/>
            <person name="Chiden Y."/>
            <person name="Fujitsuka N."/>
            <person name="Fukunaka R."/>
            <person name="Hamada M."/>
            <person name="Harada C."/>
            <person name="Hayashi A."/>
            <person name="Hijishita S."/>
            <person name="Honda M."/>
            <person name="Hosokawa S."/>
            <person name="Ichikawa Y."/>
            <person name="Idonuma A."/>
            <person name="Iijima M."/>
            <person name="Ikeda M."/>
            <person name="Ikeno M."/>
            <person name="Ito K."/>
            <person name="Ito S."/>
            <person name="Ito T."/>
            <person name="Ito Y."/>
            <person name="Ito Y."/>
            <person name="Iwabuchi A."/>
            <person name="Kamiya K."/>
            <person name="Karasawa W."/>
            <person name="Kurita K."/>
            <person name="Katagiri S."/>
            <person name="Kikuta A."/>
            <person name="Kobayashi H."/>
            <person name="Kobayashi N."/>
            <person name="Machita K."/>
            <person name="Maehara T."/>
            <person name="Masukawa M."/>
            <person name="Mizubayashi T."/>
            <person name="Mukai Y."/>
            <person name="Nagasaki H."/>
            <person name="Nagata Y."/>
            <person name="Naito S."/>
            <person name="Nakashima M."/>
            <person name="Nakama Y."/>
            <person name="Nakamichi Y."/>
            <person name="Nakamura M."/>
            <person name="Meguro A."/>
            <person name="Negishi M."/>
            <person name="Ohta I."/>
            <person name="Ohta T."/>
            <person name="Okamoto M."/>
            <person name="Ono N."/>
            <person name="Saji S."/>
            <person name="Sakaguchi M."/>
            <person name="Sakai K."/>
            <person name="Shibata M."/>
            <person name="Shimokawa T."/>
            <person name="Song J."/>
            <person name="Takazaki Y."/>
            <person name="Terasawa K."/>
            <person name="Tsugane M."/>
            <person name="Tsuji K."/>
            <person name="Ueda S."/>
            <person name="Waki K."/>
            <person name="Yamagata H."/>
            <person name="Yamamoto M."/>
            <person name="Yamamoto S."/>
            <person name="Yamane H."/>
            <person name="Yoshiki S."/>
            <person name="Yoshihara R."/>
            <person name="Yukawa K."/>
            <person name="Zhong H."/>
            <person name="Yano M."/>
            <person name="Yuan Q."/>
            <person name="Ouyang S."/>
            <person name="Liu J."/>
            <person name="Jones K.M."/>
            <person name="Gansberger K."/>
            <person name="Moffat K."/>
            <person name="Hill J."/>
            <person name="Bera J."/>
            <person name="Fadrosh D."/>
            <person name="Jin S."/>
            <person name="Johri S."/>
            <person name="Kim M."/>
            <person name="Overton L."/>
            <person name="Reardon M."/>
            <person name="Tsitrin T."/>
            <person name="Vuong H."/>
            <person name="Weaver B."/>
            <person name="Ciecko A."/>
            <person name="Tallon L."/>
            <person name="Jackson J."/>
            <person name="Pai G."/>
            <person name="Aken S.V."/>
            <person name="Utterback T."/>
            <person name="Reidmuller S."/>
            <person name="Feldblyum T."/>
            <person name="Hsiao J."/>
            <person name="Zismann V."/>
            <person name="Iobst S."/>
            <person name="de Vazeille A.R."/>
            <person name="Buell C.R."/>
            <person name="Ying K."/>
            <person name="Li Y."/>
            <person name="Lu T."/>
            <person name="Huang Y."/>
            <person name="Zhao Q."/>
            <person name="Feng Q."/>
            <person name="Zhang L."/>
            <person name="Zhu J."/>
            <person name="Weng Q."/>
            <person name="Mu J."/>
            <person name="Lu Y."/>
            <person name="Fan D."/>
            <person name="Liu Y."/>
            <person name="Guan J."/>
            <person name="Zhang Y."/>
            <person name="Yu S."/>
            <person name="Liu X."/>
            <person name="Zhang Y."/>
            <person name="Hong G."/>
            <person name="Han B."/>
            <person name="Choisne N."/>
            <person name="Demange N."/>
            <person name="Orjeda G."/>
            <person name="Samain S."/>
            <person name="Cattolico L."/>
            <person name="Pelletier E."/>
            <person name="Couloux A."/>
            <person name="Segurens B."/>
            <person name="Wincker P."/>
            <person name="D'Hont A."/>
            <person name="Scarpelli C."/>
            <person name="Weissenbach J."/>
            <person name="Salanoubat M."/>
            <person name="Quetier F."/>
            <person name="Yu Y."/>
            <person name="Kim H.R."/>
            <person name="Rambo T."/>
            <person name="Currie J."/>
            <person name="Collura K."/>
            <person name="Luo M."/>
            <person name="Yang T."/>
            <person name="Ammiraju J.S.S."/>
            <person name="Engler F."/>
            <person name="Soderlund C."/>
            <person name="Wing R.A."/>
            <person name="Palmer L.E."/>
            <person name="de la Bastide M."/>
            <person name="Spiegel L."/>
            <person name="Nascimento L."/>
            <person name="Zutavern T."/>
            <person name="O'Shaughnessy A."/>
            <person name="Dike S."/>
            <person name="Dedhia N."/>
            <person name="Preston R."/>
            <person name="Balija V."/>
            <person name="McCombie W.R."/>
            <person name="Chow T."/>
            <person name="Chen H."/>
            <person name="Chung M."/>
            <person name="Chen C."/>
            <person name="Shaw J."/>
            <person name="Wu H."/>
            <person name="Hsiao K."/>
            <person name="Chao Y."/>
            <person name="Chu M."/>
            <person name="Cheng C."/>
            <person name="Hour A."/>
            <person name="Lee P."/>
            <person name="Lin S."/>
            <person name="Lin Y."/>
            <person name="Liou J."/>
            <person name="Liu S."/>
            <person name="Hsing Y."/>
            <person name="Raghuvanshi S."/>
            <person name="Mohanty A."/>
            <person name="Bharti A.K."/>
            <person name="Gaur A."/>
            <person name="Gupta V."/>
            <person name="Kumar D."/>
            <person name="Ravi V."/>
            <person name="Vij S."/>
            <person name="Kapur A."/>
            <person name="Khurana P."/>
            <person name="Khurana P."/>
            <person name="Khurana J.P."/>
            <person name="Tyagi A.K."/>
            <person name="Gaikwad K."/>
            <person name="Singh A."/>
            <person name="Dalal V."/>
            <person name="Srivastava S."/>
            <person name="Dixit A."/>
            <person name="Pal A.K."/>
            <person name="Ghazi I.A."/>
            <person name="Yadav M."/>
            <person name="Pandit A."/>
            <person name="Bhargava A."/>
            <person name="Sureshbabu K."/>
            <person name="Batra K."/>
            <person name="Sharma T.R."/>
            <person name="Mohapatra T."/>
            <person name="Singh N.K."/>
            <person name="Messing J."/>
            <person name="Nelson A.B."/>
            <person name="Fuks G."/>
            <person name="Kavchok S."/>
            <person name="Keizer G."/>
            <person name="Linton E."/>
            <person name="Llaca V."/>
            <person name="Song R."/>
            <person name="Tanyolac B."/>
            <person name="Young S."/>
            <person name="Ho-Il K."/>
            <person name="Hahn J.H."/>
            <person name="Sangsakoo G."/>
            <person name="Vanavichit A."/>
            <person name="de Mattos Luiz.A.T."/>
            <person name="Zimmer P.D."/>
            <person name="Malone G."/>
            <person name="Dellagostin O."/>
            <person name="de Oliveira A.C."/>
            <person name="Bevan M."/>
            <person name="Bancroft I."/>
            <person name="Minx P."/>
            <person name="Cordum H."/>
            <person name="Wilson R."/>
            <person name="Cheng Z."/>
            <person name="Jin W."/>
            <person name="Jiang J."/>
            <person name="Leong S.A."/>
            <person name="Iwama H."/>
            <person name="Gojobori T."/>
            <person name="Itoh T."/>
            <person name="Niimura Y."/>
            <person name="Fujii Y."/>
            <person name="Habara T."/>
            <person name="Sakai H."/>
            <person name="Sato Y."/>
            <person name="Wilson G."/>
            <person name="Kumar K."/>
            <person name="McCouch S."/>
            <person name="Juretic N."/>
            <person name="Hoen D."/>
            <person name="Wright S."/>
            <person name="Bruskiewich R."/>
            <person name="Bureau T."/>
            <person name="Miyao A."/>
            <person name="Hirochika H."/>
            <person name="Nishikawa T."/>
            <person name="Kadowaki K."/>
            <person name="Sugiura M."/>
            <person name="Burr B."/>
            <person name="Sasaki T."/>
        </authorList>
    </citation>
    <scope>NUCLEOTIDE SEQUENCE [LARGE SCALE GENOMIC DNA]</scope>
    <source>
        <strain evidence="13">cv. Nipponbare</strain>
    </source>
</reference>
<dbReference type="GO" id="GO:0003677">
    <property type="term" value="F:DNA binding"/>
    <property type="evidence" value="ECO:0007669"/>
    <property type="project" value="UniProtKB-KW"/>
</dbReference>
<dbReference type="GO" id="GO:0008270">
    <property type="term" value="F:zinc ion binding"/>
    <property type="evidence" value="ECO:0007669"/>
    <property type="project" value="UniProtKB-KW"/>
</dbReference>
<proteinExistence type="predicted"/>
<sequence length="687" mass="79149">MDHQRKPIFASGHAKRFAMKNTLFFEADLLSVRQRKITFSLVVGLLNMSTHNSESSTGNSSSHELSLQPRKRAKVWEHFEQELVMVDGVPKAQCKYCRLMLTATRKSGTSHLINHVCDSCPLVEVEVRNRFIAIARKQPVENFVFYPRRSEELMIKFFIHDEIPFRKIEDPYFAEWMESMQPTFKVVGRQTIRDKIYTCYIRMKQELHDELQNIDSRVCLTSDMWTSNQNLRYMVVTAHYIDAEFSLKKKIISLKPVKYPHTSFAIEEAMMRCLTDWGLRGKLFTLTLDNASNNTAACEEMVKNQKNELLFEGRHFHVRCCAHILNLLVQDGMRLIRGAIHKIHELLKYIENSASRIQAFNSIANSSCLCSKFGLTVDVPNRWNTTFKMVLEALVYRAVLNSYANENGEVAPSDEEWLTAESICEFLKAFEEATRLVSADRKPTAHSFLHLVLCIRHALSDFDSQTTSILTQLASAMHMKFAKYWDEKLPNNFNLALVISTVLDPRRKRDYLEFFYAKVSPNMNEAETKVDSVIEWMKSYFRVYEGIARRRGVSCLSHSGQGEASGVGSPVLGKRKLDQEFAIFKSNRTRLHKSEIETYLEEVCEDDSKDFDVLAWWKRNAKRFPVLAIMTWDFLAIPLSIVPSESAFSCGGRILGDTRSSLTPDMLEALVCAKDWLFKPKKQDQST</sequence>
<organism evidence="12 13">
    <name type="scientific">Oryza sativa subsp. japonica</name>
    <name type="common">Rice</name>
    <dbReference type="NCBI Taxonomy" id="39947"/>
    <lineage>
        <taxon>Eukaryota</taxon>
        <taxon>Viridiplantae</taxon>
        <taxon>Streptophyta</taxon>
        <taxon>Embryophyta</taxon>
        <taxon>Tracheophyta</taxon>
        <taxon>Spermatophyta</taxon>
        <taxon>Magnoliopsida</taxon>
        <taxon>Liliopsida</taxon>
        <taxon>Poales</taxon>
        <taxon>Poaceae</taxon>
        <taxon>BOP clade</taxon>
        <taxon>Oryzoideae</taxon>
        <taxon>Oryzeae</taxon>
        <taxon>Oryzinae</taxon>
        <taxon>Oryza</taxon>
        <taxon>Oryza sativa</taxon>
    </lineage>
</organism>
<dbReference type="Proteomes" id="UP000000763">
    <property type="component" value="Chromosome 3"/>
</dbReference>
<evidence type="ECO:0000256" key="9">
    <source>
        <dbReference type="ARBA" id="ARBA00023242"/>
    </source>
</evidence>
<keyword evidence="9" id="KW-0539">Nucleus</keyword>
<evidence type="ECO:0000313" key="12">
    <source>
        <dbReference type="EMBL" id="AAX95609.1"/>
    </source>
</evidence>
<dbReference type="InterPro" id="IPR025525">
    <property type="entry name" value="hAT-like_transposase_RNase-H"/>
</dbReference>
<evidence type="ECO:0000256" key="4">
    <source>
        <dbReference type="ARBA" id="ARBA00022771"/>
    </source>
</evidence>